<sequence>MPGDNEYRELRAGLIMLSAGSQGMDEMSGGLSQTDIEMQQDFPAASLPIPVSTEACPRPPPAMLRLRLQLQHSNISSRASARAYHSLDGDADACAISACRKGVGNRMEGSEGKEASRLDEHRLLRILTSHALRSGRAEPSLSLVVGDEKLPKDKERSKLRGEEQSLCRAEVKLRDEMQPCKESQRGRSVVVNPMESSRGAHDWAPETHSVESGRETARGGLPRLEGEEERKRRKGRSGRLGDGQDRAEQILFLYHSAELS</sequence>
<dbReference type="AlphaFoldDB" id="A0A176VJZ5"/>
<dbReference type="Proteomes" id="UP000077202">
    <property type="component" value="Unassembled WGS sequence"/>
</dbReference>
<feature type="region of interest" description="Disordered" evidence="1">
    <location>
        <begin position="178"/>
        <end position="247"/>
    </location>
</feature>
<feature type="compositionally biased region" description="Basic and acidic residues" evidence="1">
    <location>
        <begin position="198"/>
        <end position="217"/>
    </location>
</feature>
<protein>
    <submittedName>
        <fullName evidence="2">Uncharacterized protein</fullName>
    </submittedName>
</protein>
<evidence type="ECO:0000256" key="1">
    <source>
        <dbReference type="SAM" id="MobiDB-lite"/>
    </source>
</evidence>
<keyword evidence="3" id="KW-1185">Reference proteome</keyword>
<dbReference type="EMBL" id="LVLJ01003476">
    <property type="protein sequence ID" value="OAE21279.1"/>
    <property type="molecule type" value="Genomic_DNA"/>
</dbReference>
<name>A0A176VJZ5_MARPO</name>
<comment type="caution">
    <text evidence="2">The sequence shown here is derived from an EMBL/GenBank/DDBJ whole genome shotgun (WGS) entry which is preliminary data.</text>
</comment>
<proteinExistence type="predicted"/>
<gene>
    <name evidence="2" type="ORF">AXG93_868s1170</name>
</gene>
<evidence type="ECO:0000313" key="2">
    <source>
        <dbReference type="EMBL" id="OAE21279.1"/>
    </source>
</evidence>
<organism evidence="2 3">
    <name type="scientific">Marchantia polymorpha subsp. ruderalis</name>
    <dbReference type="NCBI Taxonomy" id="1480154"/>
    <lineage>
        <taxon>Eukaryota</taxon>
        <taxon>Viridiplantae</taxon>
        <taxon>Streptophyta</taxon>
        <taxon>Embryophyta</taxon>
        <taxon>Marchantiophyta</taxon>
        <taxon>Marchantiopsida</taxon>
        <taxon>Marchantiidae</taxon>
        <taxon>Marchantiales</taxon>
        <taxon>Marchantiaceae</taxon>
        <taxon>Marchantia</taxon>
    </lineage>
</organism>
<reference evidence="2" key="1">
    <citation type="submission" date="2016-03" db="EMBL/GenBank/DDBJ databases">
        <title>Mechanisms controlling the formation of the plant cell surface in tip-growing cells are functionally conserved among land plants.</title>
        <authorList>
            <person name="Honkanen S."/>
            <person name="Jones V.A."/>
            <person name="Morieri G."/>
            <person name="Champion C."/>
            <person name="Hetherington A.J."/>
            <person name="Kelly S."/>
            <person name="Saint-Marcoux D."/>
            <person name="Proust H."/>
            <person name="Prescott H."/>
            <person name="Dolan L."/>
        </authorList>
    </citation>
    <scope>NUCLEOTIDE SEQUENCE [LARGE SCALE GENOMIC DNA]</scope>
    <source>
        <tissue evidence="2">Whole gametophyte</tissue>
    </source>
</reference>
<evidence type="ECO:0000313" key="3">
    <source>
        <dbReference type="Proteomes" id="UP000077202"/>
    </source>
</evidence>
<accession>A0A176VJZ5</accession>